<feature type="region of interest" description="Disordered" evidence="1">
    <location>
        <begin position="1"/>
        <end position="24"/>
    </location>
</feature>
<evidence type="ECO:0000313" key="2">
    <source>
        <dbReference type="EnsemblMetazoa" id="CJA35631.1"/>
    </source>
</evidence>
<protein>
    <submittedName>
        <fullName evidence="2">Uncharacterized protein</fullName>
    </submittedName>
</protein>
<dbReference type="Proteomes" id="UP000005237">
    <property type="component" value="Unassembled WGS sequence"/>
</dbReference>
<reference evidence="2" key="2">
    <citation type="submission" date="2022-06" db="UniProtKB">
        <authorList>
            <consortium name="EnsemblMetazoa"/>
        </authorList>
    </citation>
    <scope>IDENTIFICATION</scope>
    <source>
        <strain evidence="2">DF5081</strain>
    </source>
</reference>
<evidence type="ECO:0000313" key="3">
    <source>
        <dbReference type="Proteomes" id="UP000005237"/>
    </source>
</evidence>
<feature type="compositionally biased region" description="Basic and acidic residues" evidence="1">
    <location>
        <begin position="1"/>
        <end position="12"/>
    </location>
</feature>
<organism evidence="2 3">
    <name type="scientific">Caenorhabditis japonica</name>
    <dbReference type="NCBI Taxonomy" id="281687"/>
    <lineage>
        <taxon>Eukaryota</taxon>
        <taxon>Metazoa</taxon>
        <taxon>Ecdysozoa</taxon>
        <taxon>Nematoda</taxon>
        <taxon>Chromadorea</taxon>
        <taxon>Rhabditida</taxon>
        <taxon>Rhabditina</taxon>
        <taxon>Rhabditomorpha</taxon>
        <taxon>Rhabditoidea</taxon>
        <taxon>Rhabditidae</taxon>
        <taxon>Peloderinae</taxon>
        <taxon>Caenorhabditis</taxon>
    </lineage>
</organism>
<reference evidence="3" key="1">
    <citation type="submission" date="2010-08" db="EMBL/GenBank/DDBJ databases">
        <authorList>
            <consortium name="Caenorhabditis japonica Sequencing Consortium"/>
            <person name="Wilson R.K."/>
        </authorList>
    </citation>
    <scope>NUCLEOTIDE SEQUENCE [LARGE SCALE GENOMIC DNA]</scope>
    <source>
        <strain evidence="3">DF5081</strain>
    </source>
</reference>
<sequence>MINHNDLFHDLPEGCEEDEDIDGDSVISLEIDMDDEQ</sequence>
<evidence type="ECO:0000256" key="1">
    <source>
        <dbReference type="SAM" id="MobiDB-lite"/>
    </source>
</evidence>
<name>A0A8R1IPR3_CAEJA</name>
<dbReference type="EnsemblMetazoa" id="CJA35631.1">
    <property type="protein sequence ID" value="CJA35631.1"/>
    <property type="gene ID" value="WBGene00211478"/>
</dbReference>
<feature type="compositionally biased region" description="Acidic residues" evidence="1">
    <location>
        <begin position="13"/>
        <end position="23"/>
    </location>
</feature>
<proteinExistence type="predicted"/>
<accession>A0A8R1IPR3</accession>
<keyword evidence="3" id="KW-1185">Reference proteome</keyword>